<name>U2RV57_LEPWF</name>
<reference evidence="11 12" key="1">
    <citation type="submission" date="2013-06" db="EMBL/GenBank/DDBJ databases">
        <authorList>
            <person name="Weinstock G."/>
            <person name="Sodergren E."/>
            <person name="Lobos E.A."/>
            <person name="Fulton L."/>
            <person name="Fulton R."/>
            <person name="Courtney L."/>
            <person name="Fronick C."/>
            <person name="O'Laughlin M."/>
            <person name="Godfrey J."/>
            <person name="Wilson R.M."/>
            <person name="Miner T."/>
            <person name="Farmer C."/>
            <person name="Delehaunty K."/>
            <person name="Cordes M."/>
            <person name="Minx P."/>
            <person name="Tomlinson C."/>
            <person name="Chen J."/>
            <person name="Wollam A."/>
            <person name="Pepin K.H."/>
            <person name="Bhonagiri V."/>
            <person name="Zhang X."/>
            <person name="Warren W."/>
            <person name="Mitreva M."/>
            <person name="Mardis E.R."/>
            <person name="Wilson R.K."/>
        </authorList>
    </citation>
    <scope>NUCLEOTIDE SEQUENCE [LARGE SCALE GENOMIC DNA]</scope>
    <source>
        <strain evidence="11 12">F0279</strain>
    </source>
</reference>
<dbReference type="AlphaFoldDB" id="U2RV57"/>
<evidence type="ECO:0000256" key="4">
    <source>
        <dbReference type="ARBA" id="ARBA00022605"/>
    </source>
</evidence>
<keyword evidence="7" id="KW-0460">Magnesium</keyword>
<keyword evidence="6 11" id="KW-0378">Hydrolase</keyword>
<dbReference type="CDD" id="cd02612">
    <property type="entry name" value="HAD_PGPPase"/>
    <property type="match status" value="1"/>
</dbReference>
<dbReference type="NCBIfam" id="TIGR01490">
    <property type="entry name" value="HAD-SF-IB-hyp1"/>
    <property type="match status" value="1"/>
</dbReference>
<keyword evidence="4" id="KW-0028">Amino-acid biosynthesis</keyword>
<evidence type="ECO:0000256" key="3">
    <source>
        <dbReference type="ARBA" id="ARBA00012640"/>
    </source>
</evidence>
<evidence type="ECO:0000313" key="12">
    <source>
        <dbReference type="Proteomes" id="UP000016626"/>
    </source>
</evidence>
<evidence type="ECO:0000256" key="6">
    <source>
        <dbReference type="ARBA" id="ARBA00022801"/>
    </source>
</evidence>
<organism evidence="11 12">
    <name type="scientific">Leptotrichia wadei (strain F0279)</name>
    <dbReference type="NCBI Taxonomy" id="888055"/>
    <lineage>
        <taxon>Bacteria</taxon>
        <taxon>Fusobacteriati</taxon>
        <taxon>Fusobacteriota</taxon>
        <taxon>Fusobacteriia</taxon>
        <taxon>Fusobacteriales</taxon>
        <taxon>Leptotrichiaceae</taxon>
        <taxon>Leptotrichia</taxon>
    </lineage>
</organism>
<accession>U2RV57</accession>
<proteinExistence type="predicted"/>
<evidence type="ECO:0000256" key="2">
    <source>
        <dbReference type="ARBA" id="ARBA00005135"/>
    </source>
</evidence>
<evidence type="ECO:0000256" key="1">
    <source>
        <dbReference type="ARBA" id="ARBA00001946"/>
    </source>
</evidence>
<dbReference type="eggNOG" id="COG0560">
    <property type="taxonomic scope" value="Bacteria"/>
</dbReference>
<keyword evidence="8" id="KW-0718">Serine biosynthesis</keyword>
<dbReference type="GO" id="GO:0000287">
    <property type="term" value="F:magnesium ion binding"/>
    <property type="evidence" value="ECO:0007669"/>
    <property type="project" value="TreeGrafter"/>
</dbReference>
<dbReference type="EC" id="3.1.3.3" evidence="3"/>
<sequence length="248" mass="29247">MQMKESKNKNVAAFFDIDGTIYRDSLLIEHFKMLVQYEYIDMMTWEGKVKEKFSKWENRTGDYDDYLDELVQTYMEALKNFSKEDMDFIAKRVMKLKGDKVYRYTRERLKYHKEKEHKVIIISGSPDFLVSKMAERYGVEDYRASIYEVNENGIFTGNVIPMWDAKSKQKAIADFCKKYDIDLKKSYAYGDTTGDLTMFKNVGNAIAINPAKKLLQKIKRDKELKEKVMIVVERKDVIYKLKADVSII</sequence>
<dbReference type="HOGENOM" id="CLU_052657_1_2_0"/>
<evidence type="ECO:0000256" key="9">
    <source>
        <dbReference type="ARBA" id="ARBA00048138"/>
    </source>
</evidence>
<dbReference type="InterPro" id="IPR036412">
    <property type="entry name" value="HAD-like_sf"/>
</dbReference>
<evidence type="ECO:0000256" key="7">
    <source>
        <dbReference type="ARBA" id="ARBA00022842"/>
    </source>
</evidence>
<evidence type="ECO:0000256" key="8">
    <source>
        <dbReference type="ARBA" id="ARBA00023299"/>
    </source>
</evidence>
<dbReference type="GO" id="GO:0006564">
    <property type="term" value="P:L-serine biosynthetic process"/>
    <property type="evidence" value="ECO:0007669"/>
    <property type="project" value="UniProtKB-KW"/>
</dbReference>
<protein>
    <recommendedName>
        <fullName evidence="3">phosphoserine phosphatase</fullName>
        <ecNumber evidence="3">3.1.3.3</ecNumber>
    </recommendedName>
</protein>
<dbReference type="InterPro" id="IPR023214">
    <property type="entry name" value="HAD_sf"/>
</dbReference>
<gene>
    <name evidence="11" type="ORF">HMPREF9015_00026</name>
</gene>
<dbReference type="NCBIfam" id="TIGR01488">
    <property type="entry name" value="HAD-SF-IB"/>
    <property type="match status" value="1"/>
</dbReference>
<keyword evidence="5" id="KW-0479">Metal-binding</keyword>
<dbReference type="SUPFAM" id="SSF56784">
    <property type="entry name" value="HAD-like"/>
    <property type="match status" value="1"/>
</dbReference>
<evidence type="ECO:0000256" key="10">
    <source>
        <dbReference type="ARBA" id="ARBA00048523"/>
    </source>
</evidence>
<comment type="caution">
    <text evidence="11">The sequence shown here is derived from an EMBL/GenBank/DDBJ whole genome shotgun (WGS) entry which is preliminary data.</text>
</comment>
<comment type="catalytic activity">
    <reaction evidence="10">
        <text>O-phospho-D-serine + H2O = D-serine + phosphate</text>
        <dbReference type="Rhea" id="RHEA:24873"/>
        <dbReference type="ChEBI" id="CHEBI:15377"/>
        <dbReference type="ChEBI" id="CHEBI:35247"/>
        <dbReference type="ChEBI" id="CHEBI:43474"/>
        <dbReference type="ChEBI" id="CHEBI:58680"/>
        <dbReference type="EC" id="3.1.3.3"/>
    </reaction>
</comment>
<dbReference type="EMBL" id="AWVM01000002">
    <property type="protein sequence ID" value="ERK54517.1"/>
    <property type="molecule type" value="Genomic_DNA"/>
</dbReference>
<dbReference type="Gene3D" id="3.40.50.1000">
    <property type="entry name" value="HAD superfamily/HAD-like"/>
    <property type="match status" value="1"/>
</dbReference>
<comment type="cofactor">
    <cofactor evidence="1">
        <name>Mg(2+)</name>
        <dbReference type="ChEBI" id="CHEBI:18420"/>
    </cofactor>
</comment>
<comment type="catalytic activity">
    <reaction evidence="9">
        <text>O-phospho-L-serine + H2O = L-serine + phosphate</text>
        <dbReference type="Rhea" id="RHEA:21208"/>
        <dbReference type="ChEBI" id="CHEBI:15377"/>
        <dbReference type="ChEBI" id="CHEBI:33384"/>
        <dbReference type="ChEBI" id="CHEBI:43474"/>
        <dbReference type="ChEBI" id="CHEBI:57524"/>
        <dbReference type="EC" id="3.1.3.3"/>
    </reaction>
</comment>
<dbReference type="Proteomes" id="UP000016626">
    <property type="component" value="Unassembled WGS sequence"/>
</dbReference>
<dbReference type="GO" id="GO:0005737">
    <property type="term" value="C:cytoplasm"/>
    <property type="evidence" value="ECO:0007669"/>
    <property type="project" value="TreeGrafter"/>
</dbReference>
<evidence type="ECO:0000313" key="11">
    <source>
        <dbReference type="EMBL" id="ERK54517.1"/>
    </source>
</evidence>
<dbReference type="PANTHER" id="PTHR43344:SF2">
    <property type="entry name" value="PHOSPHOSERINE PHOSPHATASE"/>
    <property type="match status" value="1"/>
</dbReference>
<dbReference type="InterPro" id="IPR006385">
    <property type="entry name" value="HAD_hydro_SerB1"/>
</dbReference>
<dbReference type="PANTHER" id="PTHR43344">
    <property type="entry name" value="PHOSPHOSERINE PHOSPHATASE"/>
    <property type="match status" value="1"/>
</dbReference>
<dbReference type="GO" id="GO:0036424">
    <property type="term" value="F:L-phosphoserine phosphatase activity"/>
    <property type="evidence" value="ECO:0007669"/>
    <property type="project" value="TreeGrafter"/>
</dbReference>
<dbReference type="PATRIC" id="fig|888055.3.peg.27"/>
<comment type="pathway">
    <text evidence="2">Amino-acid biosynthesis; L-serine biosynthesis; L-serine from 3-phospho-D-glycerate: step 3/3.</text>
</comment>
<dbReference type="InterPro" id="IPR050582">
    <property type="entry name" value="HAD-like_SerB"/>
</dbReference>
<dbReference type="Pfam" id="PF12710">
    <property type="entry name" value="HAD"/>
    <property type="match status" value="1"/>
</dbReference>
<evidence type="ECO:0000256" key="5">
    <source>
        <dbReference type="ARBA" id="ARBA00022723"/>
    </source>
</evidence>